<evidence type="ECO:0000313" key="2">
    <source>
        <dbReference type="Proteomes" id="UP001057402"/>
    </source>
</evidence>
<keyword evidence="2" id="KW-1185">Reference proteome</keyword>
<dbReference type="EMBL" id="CM042886">
    <property type="protein sequence ID" value="KAI4340644.1"/>
    <property type="molecule type" value="Genomic_DNA"/>
</dbReference>
<organism evidence="1 2">
    <name type="scientific">Melastoma candidum</name>
    <dbReference type="NCBI Taxonomy" id="119954"/>
    <lineage>
        <taxon>Eukaryota</taxon>
        <taxon>Viridiplantae</taxon>
        <taxon>Streptophyta</taxon>
        <taxon>Embryophyta</taxon>
        <taxon>Tracheophyta</taxon>
        <taxon>Spermatophyta</taxon>
        <taxon>Magnoliopsida</taxon>
        <taxon>eudicotyledons</taxon>
        <taxon>Gunneridae</taxon>
        <taxon>Pentapetalae</taxon>
        <taxon>rosids</taxon>
        <taxon>malvids</taxon>
        <taxon>Myrtales</taxon>
        <taxon>Melastomataceae</taxon>
        <taxon>Melastomatoideae</taxon>
        <taxon>Melastomateae</taxon>
        <taxon>Melastoma</taxon>
    </lineage>
</organism>
<gene>
    <name evidence="1" type="ORF">MLD38_025457</name>
</gene>
<proteinExistence type="predicted"/>
<name>A0ACB9NYY2_9MYRT</name>
<dbReference type="Proteomes" id="UP001057402">
    <property type="component" value="Chromosome 7"/>
</dbReference>
<reference evidence="2" key="1">
    <citation type="journal article" date="2023" name="Front. Plant Sci.">
        <title>Chromosomal-level genome assembly of Melastoma candidum provides insights into trichome evolution.</title>
        <authorList>
            <person name="Zhong Y."/>
            <person name="Wu W."/>
            <person name="Sun C."/>
            <person name="Zou P."/>
            <person name="Liu Y."/>
            <person name="Dai S."/>
            <person name="Zhou R."/>
        </authorList>
    </citation>
    <scope>NUCLEOTIDE SEQUENCE [LARGE SCALE GENOMIC DNA]</scope>
</reference>
<protein>
    <submittedName>
        <fullName evidence="1">Uncharacterized protein</fullName>
    </submittedName>
</protein>
<comment type="caution">
    <text evidence="1">The sequence shown here is derived from an EMBL/GenBank/DDBJ whole genome shotgun (WGS) entry which is preliminary data.</text>
</comment>
<sequence length="511" mass="57152">MPVISSSFLHLRHRFAPTLHSHHLFPIARHRNPNNLSSRRQTNPTPKPHSINKILHSSTLSSTLPSDHVPTLSSSQAIGTVAASQANFMRVIVQPHNFRHEPEEQSPSIGVELLCVVKAVLKKIGRKVVVGDRVVVGSIDWVDRRGMIENVFERKAVMWDPPIANVDHLLVLFSMDQPKLEPFLLTRFLVEAESTGIPLTLALNKAELVDEESLASWKSRLRKWGYEPMFCSIESGLGLGALAFSLRGQTTVIVGPSGVGKSSLINALRNNSAAPDLTKADDNWFEPILGSKWFEDQRVGEVSSRSGRGKHTTRHVSLLPLVGGGFLADTPGFNQPSLLKVTKQSLADAFPEIRKKLEESQPATCAFNNCLHLGEPGCLLEGESLERYPYYFQLLDEIRVREEFQLRTFGTKKESDVRYKVGGGGIQQAEPRLEPKKHRRQSRKTINQSILDELDKLDDDDEILLEDENDPVLRALRNESRDPKLTTWCDAPVVDDGKGSAYEKAMKAYER</sequence>
<evidence type="ECO:0000313" key="1">
    <source>
        <dbReference type="EMBL" id="KAI4340644.1"/>
    </source>
</evidence>
<accession>A0ACB9NYY2</accession>